<dbReference type="Pfam" id="PF00742">
    <property type="entry name" value="Homoserine_dh"/>
    <property type="match status" value="1"/>
</dbReference>
<dbReference type="OrthoDB" id="4488at2157"/>
<dbReference type="EC" id="1.1.1.3" evidence="4"/>
<proteinExistence type="inferred from homology"/>
<dbReference type="Pfam" id="PF03447">
    <property type="entry name" value="NAD_binding_3"/>
    <property type="match status" value="1"/>
</dbReference>
<dbReference type="NCBIfam" id="NF004976">
    <property type="entry name" value="PRK06349.1"/>
    <property type="match status" value="1"/>
</dbReference>
<dbReference type="STRING" id="55758.MBFIL_05820"/>
<dbReference type="InterPro" id="IPR016204">
    <property type="entry name" value="HDH"/>
</dbReference>
<comment type="pathway">
    <text evidence="2">Amino-acid biosynthesis; L-methionine biosynthesis via de novo pathway; L-homoserine from L-aspartate: step 3/3.</text>
</comment>
<evidence type="ECO:0000256" key="10">
    <source>
        <dbReference type="ARBA" id="ARBA00023167"/>
    </source>
</evidence>
<evidence type="ECO:0000256" key="8">
    <source>
        <dbReference type="ARBA" id="ARBA00022857"/>
    </source>
</evidence>
<dbReference type="CDD" id="cd04881">
    <property type="entry name" value="ACT_HSDH-Hom"/>
    <property type="match status" value="1"/>
</dbReference>
<keyword evidence="6" id="KW-0028">Amino-acid biosynthesis</keyword>
<dbReference type="InterPro" id="IPR005106">
    <property type="entry name" value="Asp/hSer_DH_NAD-bd"/>
</dbReference>
<evidence type="ECO:0000313" key="12">
    <source>
        <dbReference type="EMBL" id="KZX15870.1"/>
    </source>
</evidence>
<dbReference type="InterPro" id="IPR045865">
    <property type="entry name" value="ACT-like_dom_sf"/>
</dbReference>
<keyword evidence="10" id="KW-0486">Methionine biosynthesis</keyword>
<reference evidence="12 13" key="1">
    <citation type="submission" date="2016-04" db="EMBL/GenBank/DDBJ databases">
        <title>Genome sequence of Methanobrevibacter filiformis DSM 11501.</title>
        <authorList>
            <person name="Poehlein A."/>
            <person name="Seedorf H."/>
            <person name="Daniel R."/>
        </authorList>
    </citation>
    <scope>NUCLEOTIDE SEQUENCE [LARGE SCALE GENOMIC DNA]</scope>
    <source>
        <strain evidence="12 13">DSM 11501</strain>
    </source>
</reference>
<evidence type="ECO:0000256" key="1">
    <source>
        <dbReference type="ARBA" id="ARBA00005056"/>
    </source>
</evidence>
<gene>
    <name evidence="12" type="primary">hom_2</name>
    <name evidence="12" type="ORF">MBFIL_05820</name>
</gene>
<dbReference type="SUPFAM" id="SSF55021">
    <property type="entry name" value="ACT-like"/>
    <property type="match status" value="1"/>
</dbReference>
<dbReference type="Gene3D" id="3.40.50.720">
    <property type="entry name" value="NAD(P)-binding Rossmann-like Domain"/>
    <property type="match status" value="1"/>
</dbReference>
<dbReference type="EMBL" id="LWMT01000084">
    <property type="protein sequence ID" value="KZX15870.1"/>
    <property type="molecule type" value="Genomic_DNA"/>
</dbReference>
<evidence type="ECO:0000256" key="6">
    <source>
        <dbReference type="ARBA" id="ARBA00022605"/>
    </source>
</evidence>
<dbReference type="PANTHER" id="PTHR43331">
    <property type="entry name" value="HOMOSERINE DEHYDROGENASE"/>
    <property type="match status" value="1"/>
</dbReference>
<dbReference type="GO" id="GO:0004412">
    <property type="term" value="F:homoserine dehydrogenase activity"/>
    <property type="evidence" value="ECO:0007669"/>
    <property type="project" value="UniProtKB-EC"/>
</dbReference>
<comment type="pathway">
    <text evidence="1">Amino-acid biosynthesis; L-threonine biosynthesis; L-threonine from L-aspartate: step 3/5.</text>
</comment>
<keyword evidence="7" id="KW-0791">Threonine biosynthesis</keyword>
<evidence type="ECO:0000256" key="2">
    <source>
        <dbReference type="ARBA" id="ARBA00005062"/>
    </source>
</evidence>
<evidence type="ECO:0000256" key="5">
    <source>
        <dbReference type="ARBA" id="ARBA00013376"/>
    </source>
</evidence>
<dbReference type="FunFam" id="3.30.70.260:FF:000030">
    <property type="entry name" value="Homoserine dehydrogenase"/>
    <property type="match status" value="1"/>
</dbReference>
<organism evidence="12 13">
    <name type="scientific">Methanobrevibacter filiformis</name>
    <dbReference type="NCBI Taxonomy" id="55758"/>
    <lineage>
        <taxon>Archaea</taxon>
        <taxon>Methanobacteriati</taxon>
        <taxon>Methanobacteriota</taxon>
        <taxon>Methanomada group</taxon>
        <taxon>Methanobacteria</taxon>
        <taxon>Methanobacteriales</taxon>
        <taxon>Methanobacteriaceae</taxon>
        <taxon>Methanobrevibacter</taxon>
    </lineage>
</organism>
<dbReference type="AlphaFoldDB" id="A0A166DR79"/>
<dbReference type="UniPathway" id="UPA00050">
    <property type="reaction ID" value="UER00063"/>
</dbReference>
<dbReference type="InterPro" id="IPR002912">
    <property type="entry name" value="ACT_dom"/>
</dbReference>
<dbReference type="PROSITE" id="PS01042">
    <property type="entry name" value="HOMOSER_DHGENASE"/>
    <property type="match status" value="1"/>
</dbReference>
<dbReference type="GO" id="GO:0009088">
    <property type="term" value="P:threonine biosynthetic process"/>
    <property type="evidence" value="ECO:0007669"/>
    <property type="project" value="UniProtKB-UniPathway"/>
</dbReference>
<evidence type="ECO:0000256" key="3">
    <source>
        <dbReference type="ARBA" id="ARBA00006753"/>
    </source>
</evidence>
<comment type="caution">
    <text evidence="12">The sequence shown here is derived from an EMBL/GenBank/DDBJ whole genome shotgun (WGS) entry which is preliminary data.</text>
</comment>
<dbReference type="PIRSF" id="PIRSF000098">
    <property type="entry name" value="Homoser_dehydrog"/>
    <property type="match status" value="1"/>
</dbReference>
<keyword evidence="9 12" id="KW-0560">Oxidoreductase</keyword>
<keyword evidence="8" id="KW-0521">NADP</keyword>
<dbReference type="Pfam" id="PF01842">
    <property type="entry name" value="ACT"/>
    <property type="match status" value="1"/>
</dbReference>
<evidence type="ECO:0000256" key="4">
    <source>
        <dbReference type="ARBA" id="ARBA00013213"/>
    </source>
</evidence>
<protein>
    <recommendedName>
        <fullName evidence="5">Homoserine dehydrogenase</fullName>
        <ecNumber evidence="4">1.1.1.3</ecNumber>
    </recommendedName>
</protein>
<comment type="similarity">
    <text evidence="3">Belongs to the homoserine dehydrogenase family.</text>
</comment>
<dbReference type="GO" id="GO:0009086">
    <property type="term" value="P:methionine biosynthetic process"/>
    <property type="evidence" value="ECO:0007669"/>
    <property type="project" value="UniProtKB-KW"/>
</dbReference>
<accession>A0A166DR79</accession>
<dbReference type="Gene3D" id="3.30.360.10">
    <property type="entry name" value="Dihydrodipicolinate Reductase, domain 2"/>
    <property type="match status" value="1"/>
</dbReference>
<dbReference type="FunFam" id="3.30.360.10:FF:000005">
    <property type="entry name" value="Homoserine dehydrogenase"/>
    <property type="match status" value="1"/>
</dbReference>
<dbReference type="SUPFAM" id="SSF55347">
    <property type="entry name" value="Glyceraldehyde-3-phosphate dehydrogenase-like, C-terminal domain"/>
    <property type="match status" value="1"/>
</dbReference>
<name>A0A166DR79_9EURY</name>
<evidence type="ECO:0000313" key="13">
    <source>
        <dbReference type="Proteomes" id="UP000077066"/>
    </source>
</evidence>
<dbReference type="UniPathway" id="UPA00051">
    <property type="reaction ID" value="UER00465"/>
</dbReference>
<dbReference type="InterPro" id="IPR019811">
    <property type="entry name" value="HDH_CS"/>
</dbReference>
<dbReference type="Gene3D" id="3.30.70.260">
    <property type="match status" value="1"/>
</dbReference>
<evidence type="ECO:0000256" key="9">
    <source>
        <dbReference type="ARBA" id="ARBA00023002"/>
    </source>
</evidence>
<dbReference type="Proteomes" id="UP000077066">
    <property type="component" value="Unassembled WGS sequence"/>
</dbReference>
<feature type="domain" description="ACT" evidence="11">
    <location>
        <begin position="351"/>
        <end position="429"/>
    </location>
</feature>
<dbReference type="InterPro" id="IPR001342">
    <property type="entry name" value="HDH_cat"/>
</dbReference>
<dbReference type="PROSITE" id="PS51671">
    <property type="entry name" value="ACT"/>
    <property type="match status" value="1"/>
</dbReference>
<dbReference type="PATRIC" id="fig|55758.3.peg.653"/>
<evidence type="ECO:0000256" key="7">
    <source>
        <dbReference type="ARBA" id="ARBA00022697"/>
    </source>
</evidence>
<keyword evidence="13" id="KW-1185">Reference proteome</keyword>
<dbReference type="RefSeq" id="WP_066971340.1">
    <property type="nucleotide sequence ID" value="NZ_LWMT01000084.1"/>
</dbReference>
<dbReference type="InterPro" id="IPR036291">
    <property type="entry name" value="NAD(P)-bd_dom_sf"/>
</dbReference>
<dbReference type="SUPFAM" id="SSF51735">
    <property type="entry name" value="NAD(P)-binding Rossmann-fold domains"/>
    <property type="match status" value="1"/>
</dbReference>
<dbReference type="PANTHER" id="PTHR43331:SF1">
    <property type="entry name" value="HOMOSERINE DEHYDROGENASE"/>
    <property type="match status" value="1"/>
</dbReference>
<dbReference type="GO" id="GO:0050661">
    <property type="term" value="F:NADP binding"/>
    <property type="evidence" value="ECO:0007669"/>
    <property type="project" value="InterPro"/>
</dbReference>
<evidence type="ECO:0000259" key="11">
    <source>
        <dbReference type="PROSITE" id="PS51671"/>
    </source>
</evidence>
<sequence>MEKDEINIGLVGFGTIGAGVVDIFNKNQALLSLKAGKTVNLAKVADLDITSDRGVKVAPGLLTDDVNEVLENDDIDIVIELIGGYEPAKTFILKALNNKKHVVSANKALIAKHWEELMNVAEENDVRISFEASVGGGIPLLAPLNEGLSANKIESIYGIMNGTANYILTKMSEEGSEFNDVLKEAQDKGYAEADPTFDIEGHDTAQKLIILSKLGFGKYVPQENFHVEGISKITPKDIEFAKNELGYSLKLLGIARKINNDLEIRVHPTFIPQTHLLSSVNDVFNAVYLVGDFVGPVMLYGQGAGRNATASAVVGDCLDIIFNENKRISYGPVDSQVNNVRHVHELDSKYYIRLSAFDKPGVLYEISGILSKHSISIESLNQKGNKGDIQVPIIIITHTAKEGNVNKAIEEINNLSDVRDEIILIRILE</sequence>